<comment type="caution">
    <text evidence="2">The sequence shown here is derived from an EMBL/GenBank/DDBJ whole genome shotgun (WGS) entry which is preliminary data.</text>
</comment>
<keyword evidence="1" id="KW-0472">Membrane</keyword>
<dbReference type="EMBL" id="JACMSC010000015">
    <property type="protein sequence ID" value="KAG6485668.1"/>
    <property type="molecule type" value="Genomic_DNA"/>
</dbReference>
<dbReference type="Proteomes" id="UP000734854">
    <property type="component" value="Unassembled WGS sequence"/>
</dbReference>
<dbReference type="AlphaFoldDB" id="A0A8J5FJS0"/>
<organism evidence="2 3">
    <name type="scientific">Zingiber officinale</name>
    <name type="common">Ginger</name>
    <name type="synonym">Amomum zingiber</name>
    <dbReference type="NCBI Taxonomy" id="94328"/>
    <lineage>
        <taxon>Eukaryota</taxon>
        <taxon>Viridiplantae</taxon>
        <taxon>Streptophyta</taxon>
        <taxon>Embryophyta</taxon>
        <taxon>Tracheophyta</taxon>
        <taxon>Spermatophyta</taxon>
        <taxon>Magnoliopsida</taxon>
        <taxon>Liliopsida</taxon>
        <taxon>Zingiberales</taxon>
        <taxon>Zingiberaceae</taxon>
        <taxon>Zingiber</taxon>
    </lineage>
</organism>
<name>A0A8J5FJS0_ZINOF</name>
<keyword evidence="1" id="KW-0812">Transmembrane</keyword>
<sequence>MNCPRLCVPPLDRKRRRRKRLLPRRRSKLRSLRLRPRWLRPPMISILGNHLAHHFLVETGVRSSVMELMNLFTFVLLKSWRCQEARQRASVEVPSSSHIRSSSSSHLVRIDPRHKPVLRERLFFGALAAAFAHGAYLVYPLVATMNDVCIDLGVLCFFFCL</sequence>
<keyword evidence="1" id="KW-1133">Transmembrane helix</keyword>
<evidence type="ECO:0000313" key="2">
    <source>
        <dbReference type="EMBL" id="KAG6485668.1"/>
    </source>
</evidence>
<protein>
    <submittedName>
        <fullName evidence="2">Uncharacterized protein</fullName>
    </submittedName>
</protein>
<reference evidence="2 3" key="1">
    <citation type="submission" date="2020-08" db="EMBL/GenBank/DDBJ databases">
        <title>Plant Genome Project.</title>
        <authorList>
            <person name="Zhang R.-G."/>
        </authorList>
    </citation>
    <scope>NUCLEOTIDE SEQUENCE [LARGE SCALE GENOMIC DNA]</scope>
    <source>
        <tissue evidence="2">Rhizome</tissue>
    </source>
</reference>
<dbReference type="PANTHER" id="PTHR37713">
    <property type="entry name" value="OS05G0176600 PROTEIN"/>
    <property type="match status" value="1"/>
</dbReference>
<dbReference type="GO" id="GO:0009507">
    <property type="term" value="C:chloroplast"/>
    <property type="evidence" value="ECO:0007669"/>
    <property type="project" value="TreeGrafter"/>
</dbReference>
<proteinExistence type="predicted"/>
<keyword evidence="3" id="KW-1185">Reference proteome</keyword>
<accession>A0A8J5FJS0</accession>
<dbReference type="PANTHER" id="PTHR37713:SF1">
    <property type="entry name" value="OS05G0176600 PROTEIN"/>
    <property type="match status" value="1"/>
</dbReference>
<gene>
    <name evidence="2" type="ORF">ZIOFF_054231</name>
</gene>
<evidence type="ECO:0000313" key="3">
    <source>
        <dbReference type="Proteomes" id="UP000734854"/>
    </source>
</evidence>
<feature type="transmembrane region" description="Helical" evidence="1">
    <location>
        <begin position="122"/>
        <end position="142"/>
    </location>
</feature>
<evidence type="ECO:0000256" key="1">
    <source>
        <dbReference type="SAM" id="Phobius"/>
    </source>
</evidence>